<keyword evidence="2" id="KW-1185">Reference proteome</keyword>
<dbReference type="Proteomes" id="UP000219440">
    <property type="component" value="Unassembled WGS sequence"/>
</dbReference>
<protein>
    <recommendedName>
        <fullName evidence="3">Polyketide cyclase / dehydrase and lipid transport</fullName>
    </recommendedName>
</protein>
<dbReference type="AlphaFoldDB" id="A0A2C8Z7C7"/>
<evidence type="ECO:0000313" key="2">
    <source>
        <dbReference type="Proteomes" id="UP000219440"/>
    </source>
</evidence>
<dbReference type="InterPro" id="IPR023393">
    <property type="entry name" value="START-like_dom_sf"/>
</dbReference>
<accession>A0A2C8Z7C7</accession>
<sequence length="153" mass="17241">MLLKLHLDCAPDAAWRAIRNPTVFRAVSAPFTTFDSLEPGGFPDSWPEGEHLLRAKGFGLAVIGEQTIDLEFRESRQGVRTVRDTGRGLSGPLALVDRWEHTMAVSALPGARTLYRDQLIVEAGALTPLLWVGFWAFWQWRALQLKRLSVDWK</sequence>
<evidence type="ECO:0000313" key="1">
    <source>
        <dbReference type="EMBL" id="SOE59771.1"/>
    </source>
</evidence>
<dbReference type="Gene3D" id="3.30.530.20">
    <property type="match status" value="1"/>
</dbReference>
<reference evidence="1 2" key="1">
    <citation type="submission" date="2017-09" db="EMBL/GenBank/DDBJ databases">
        <authorList>
            <person name="Ehlers B."/>
            <person name="Leendertz F.H."/>
        </authorList>
    </citation>
    <scope>NUCLEOTIDE SEQUENCE [LARGE SCALE GENOMIC DNA]</scope>
    <source>
        <strain evidence="1 2">CGMCC 1.05381</strain>
    </source>
</reference>
<name>A0A2C8Z7C7_9MICO</name>
<proteinExistence type="predicted"/>
<dbReference type="EMBL" id="OCST01000002">
    <property type="protein sequence ID" value="SOE59771.1"/>
    <property type="molecule type" value="Genomic_DNA"/>
</dbReference>
<organism evidence="1 2">
    <name type="scientific">Salinibacterium xinjiangense</name>
    <dbReference type="NCBI Taxonomy" id="386302"/>
    <lineage>
        <taxon>Bacteria</taxon>
        <taxon>Bacillati</taxon>
        <taxon>Actinomycetota</taxon>
        <taxon>Actinomycetes</taxon>
        <taxon>Micrococcales</taxon>
        <taxon>Microbacteriaceae</taxon>
        <taxon>Salinibacterium</taxon>
    </lineage>
</organism>
<evidence type="ECO:0008006" key="3">
    <source>
        <dbReference type="Google" id="ProtNLM"/>
    </source>
</evidence>
<gene>
    <name evidence="1" type="ORF">SAMN06296378_0987</name>
</gene>